<evidence type="ECO:0000256" key="2">
    <source>
        <dbReference type="ARBA" id="ARBA00014223"/>
    </source>
</evidence>
<dbReference type="AlphaFoldDB" id="A0DBR6"/>
<evidence type="ECO:0000256" key="1">
    <source>
        <dbReference type="ARBA" id="ARBA00004496"/>
    </source>
</evidence>
<sequence length="336" mass="39147">MNKSKTKSPPPGIQQQSLSAEPKETKKQRTTLDYSFKEIKKLEELKNKEVKPREGEQWIFKEQKKQENLEVKNDTPKEQVLKQQQSLPEETEPVQPQQQQPQKQQDNKKGNAPQPPPAQLIPQTNVATQLITLQNIPLNGKIIGGKLQENKNQSQQSKFKPELCCQSLILCQNKLTSINGFYQIMQTVMPNVELLRWIDLSYNQLTTLDYNFKELPHLQSLYLNFNQIKDINELKQLSHLQEFRSLKIYGNPIEQIINFRLYIIDVLPQLKRIDSVLISKKERDNSSMIVKVFDFKPQNESLSGQREIAITINLNYIIKVEVLTKKEKVIQYILIN</sequence>
<feature type="compositionally biased region" description="Low complexity" evidence="6">
    <location>
        <begin position="95"/>
        <end position="104"/>
    </location>
</feature>
<dbReference type="OrthoDB" id="676979at2759"/>
<keyword evidence="3" id="KW-0963">Cytoplasm</keyword>
<dbReference type="Pfam" id="PF12799">
    <property type="entry name" value="LRR_4"/>
    <property type="match status" value="1"/>
</dbReference>
<dbReference type="GO" id="GO:0005737">
    <property type="term" value="C:cytoplasm"/>
    <property type="evidence" value="ECO:0007669"/>
    <property type="project" value="UniProtKB-SubCell"/>
</dbReference>
<dbReference type="InterPro" id="IPR032675">
    <property type="entry name" value="LRR_dom_sf"/>
</dbReference>
<dbReference type="InParanoid" id="A0DBR6"/>
<dbReference type="KEGG" id="ptm:GSPATT00015380001"/>
<keyword evidence="8" id="KW-1185">Reference proteome</keyword>
<evidence type="ECO:0000313" key="8">
    <source>
        <dbReference type="Proteomes" id="UP000000600"/>
    </source>
</evidence>
<feature type="compositionally biased region" description="Basic and acidic residues" evidence="6">
    <location>
        <begin position="35"/>
        <end position="80"/>
    </location>
</feature>
<reference evidence="7 8" key="1">
    <citation type="journal article" date="2006" name="Nature">
        <title>Global trends of whole-genome duplications revealed by the ciliate Paramecium tetraurelia.</title>
        <authorList>
            <consortium name="Genoscope"/>
            <person name="Aury J.-M."/>
            <person name="Jaillon O."/>
            <person name="Duret L."/>
            <person name="Noel B."/>
            <person name="Jubin C."/>
            <person name="Porcel B.M."/>
            <person name="Segurens B."/>
            <person name="Daubin V."/>
            <person name="Anthouard V."/>
            <person name="Aiach N."/>
            <person name="Arnaiz O."/>
            <person name="Billaut A."/>
            <person name="Beisson J."/>
            <person name="Blanc I."/>
            <person name="Bouhouche K."/>
            <person name="Camara F."/>
            <person name="Duharcourt S."/>
            <person name="Guigo R."/>
            <person name="Gogendeau D."/>
            <person name="Katinka M."/>
            <person name="Keller A.-M."/>
            <person name="Kissmehl R."/>
            <person name="Klotz C."/>
            <person name="Koll F."/>
            <person name="Le Moue A."/>
            <person name="Lepere C."/>
            <person name="Malinsky S."/>
            <person name="Nowacki M."/>
            <person name="Nowak J.K."/>
            <person name="Plattner H."/>
            <person name="Poulain J."/>
            <person name="Ruiz F."/>
            <person name="Serrano V."/>
            <person name="Zagulski M."/>
            <person name="Dessen P."/>
            <person name="Betermier M."/>
            <person name="Weissenbach J."/>
            <person name="Scarpelli C."/>
            <person name="Schachter V."/>
            <person name="Sperling L."/>
            <person name="Meyer E."/>
            <person name="Cohen J."/>
            <person name="Wincker P."/>
        </authorList>
    </citation>
    <scope>NUCLEOTIDE SEQUENCE [LARGE SCALE GENOMIC DNA]</scope>
    <source>
        <strain evidence="7 8">Stock d4-2</strain>
    </source>
</reference>
<keyword evidence="4" id="KW-0433">Leucine-rich repeat</keyword>
<dbReference type="PROSITE" id="PS51450">
    <property type="entry name" value="LRR"/>
    <property type="match status" value="1"/>
</dbReference>
<organism evidence="7 8">
    <name type="scientific">Paramecium tetraurelia</name>
    <dbReference type="NCBI Taxonomy" id="5888"/>
    <lineage>
        <taxon>Eukaryota</taxon>
        <taxon>Sar</taxon>
        <taxon>Alveolata</taxon>
        <taxon>Ciliophora</taxon>
        <taxon>Intramacronucleata</taxon>
        <taxon>Oligohymenophorea</taxon>
        <taxon>Peniculida</taxon>
        <taxon>Parameciidae</taxon>
        <taxon>Paramecium</taxon>
    </lineage>
</organism>
<dbReference type="Gene3D" id="3.80.10.10">
    <property type="entry name" value="Ribonuclease Inhibitor"/>
    <property type="match status" value="1"/>
</dbReference>
<evidence type="ECO:0000256" key="5">
    <source>
        <dbReference type="ARBA" id="ARBA00022737"/>
    </source>
</evidence>
<dbReference type="OMA" id="QREIAIT"/>
<accession>A0DBR6</accession>
<protein>
    <recommendedName>
        <fullName evidence="2">Leucine-rich repeat-containing protein 51</fullName>
    </recommendedName>
</protein>
<evidence type="ECO:0000256" key="6">
    <source>
        <dbReference type="SAM" id="MobiDB-lite"/>
    </source>
</evidence>
<dbReference type="RefSeq" id="XP_001447880.1">
    <property type="nucleotide sequence ID" value="XM_001447843.1"/>
</dbReference>
<proteinExistence type="predicted"/>
<comment type="subcellular location">
    <subcellularLocation>
        <location evidence="1">Cytoplasm</location>
    </subcellularLocation>
</comment>
<dbReference type="eggNOG" id="KOG1644">
    <property type="taxonomic scope" value="Eukaryota"/>
</dbReference>
<evidence type="ECO:0000313" key="7">
    <source>
        <dbReference type="EMBL" id="CAK80483.1"/>
    </source>
</evidence>
<evidence type="ECO:0000256" key="3">
    <source>
        <dbReference type="ARBA" id="ARBA00022490"/>
    </source>
</evidence>
<dbReference type="Proteomes" id="UP000000600">
    <property type="component" value="Unassembled WGS sequence"/>
</dbReference>
<dbReference type="InterPro" id="IPR025875">
    <property type="entry name" value="Leu-rich_rpt_4"/>
</dbReference>
<dbReference type="GeneID" id="5033665"/>
<dbReference type="PANTHER" id="PTHR46545">
    <property type="entry name" value="LEUCINE-RICH REPEAT-CONTAINING PROTEIN 51"/>
    <property type="match status" value="1"/>
</dbReference>
<feature type="region of interest" description="Disordered" evidence="6">
    <location>
        <begin position="1"/>
        <end position="120"/>
    </location>
</feature>
<dbReference type="HOGENOM" id="CLU_848532_0_0_1"/>
<dbReference type="SUPFAM" id="SSF52058">
    <property type="entry name" value="L domain-like"/>
    <property type="match status" value="1"/>
</dbReference>
<keyword evidence="5" id="KW-0677">Repeat</keyword>
<evidence type="ECO:0000256" key="4">
    <source>
        <dbReference type="ARBA" id="ARBA00022614"/>
    </source>
</evidence>
<dbReference type="InterPro" id="IPR001611">
    <property type="entry name" value="Leu-rich_rpt"/>
</dbReference>
<dbReference type="PANTHER" id="PTHR46545:SF1">
    <property type="entry name" value="LEUCINE-RICH REPEAT-CONTAINING PROTEIN 51"/>
    <property type="match status" value="1"/>
</dbReference>
<name>A0DBR6_PARTE</name>
<dbReference type="EMBL" id="CT868363">
    <property type="protein sequence ID" value="CAK80483.1"/>
    <property type="molecule type" value="Genomic_DNA"/>
</dbReference>
<gene>
    <name evidence="7" type="ORF">GSPATT00015380001</name>
</gene>
<dbReference type="STRING" id="5888.A0DBR6"/>